<dbReference type="GeneID" id="63713935"/>
<dbReference type="PANTHER" id="PTHR32251">
    <property type="entry name" value="3-OXO-5-ALPHA-STEROID 4-DEHYDROGENASE"/>
    <property type="match status" value="1"/>
</dbReference>
<gene>
    <name evidence="3" type="ORF">DCS_01292</name>
</gene>
<accession>A0A151GST1</accession>
<dbReference type="Pfam" id="PF06966">
    <property type="entry name" value="DUF1295"/>
    <property type="match status" value="1"/>
</dbReference>
<keyword evidence="2" id="KW-0812">Transmembrane</keyword>
<feature type="region of interest" description="Disordered" evidence="1">
    <location>
        <begin position="327"/>
        <end position="358"/>
    </location>
</feature>
<dbReference type="EMBL" id="LAYC01000001">
    <property type="protein sequence ID" value="KYK60157.1"/>
    <property type="molecule type" value="Genomic_DNA"/>
</dbReference>
<dbReference type="RefSeq" id="XP_040659509.1">
    <property type="nucleotide sequence ID" value="XM_040798626.1"/>
</dbReference>
<feature type="transmembrane region" description="Helical" evidence="2">
    <location>
        <begin position="148"/>
        <end position="172"/>
    </location>
</feature>
<evidence type="ECO:0000256" key="1">
    <source>
        <dbReference type="SAM" id="MobiDB-lite"/>
    </source>
</evidence>
<reference evidence="3 4" key="1">
    <citation type="journal article" date="2016" name="Sci. Rep.">
        <title>Insights into Adaptations to a Near-Obligate Nematode Endoparasitic Lifestyle from the Finished Genome of Drechmeria coniospora.</title>
        <authorList>
            <person name="Zhang L."/>
            <person name="Zhou Z."/>
            <person name="Guo Q."/>
            <person name="Fokkens L."/>
            <person name="Miskei M."/>
            <person name="Pocsi I."/>
            <person name="Zhang W."/>
            <person name="Chen M."/>
            <person name="Wang L."/>
            <person name="Sun Y."/>
            <person name="Donzelli B.G."/>
            <person name="Gibson D.M."/>
            <person name="Nelson D.R."/>
            <person name="Luo J.G."/>
            <person name="Rep M."/>
            <person name="Liu H."/>
            <person name="Yang S."/>
            <person name="Wang J."/>
            <person name="Krasnoff S.B."/>
            <person name="Xu Y."/>
            <person name="Molnar I."/>
            <person name="Lin M."/>
        </authorList>
    </citation>
    <scope>NUCLEOTIDE SEQUENCE [LARGE SCALE GENOMIC DNA]</scope>
    <source>
        <strain evidence="3 4">ARSEF 6962</strain>
    </source>
</reference>
<keyword evidence="4" id="KW-1185">Reference proteome</keyword>
<evidence type="ECO:0000256" key="2">
    <source>
        <dbReference type="SAM" id="Phobius"/>
    </source>
</evidence>
<dbReference type="Proteomes" id="UP000076580">
    <property type="component" value="Chromosome 01"/>
</dbReference>
<feature type="transmembrane region" description="Helical" evidence="2">
    <location>
        <begin position="52"/>
        <end position="70"/>
    </location>
</feature>
<dbReference type="Gene3D" id="1.20.120.1630">
    <property type="match status" value="1"/>
</dbReference>
<sequence length="358" mass="41055">MSVPILHSVGDSIDYSLSVEPFIPQLYELPSQLLQLRSLDDVWQLYARTNPLISGFAISLFLAGVFLVASEANRNYSQVDRFWSILPNLYVIHLAIWARQAGLPTSRIDLVAAFTTLWSIRLTFNYWRRGGYQIGSEDYRWEIVKSKIPAVLFFVLNVTFISFMQSILLFAISCVPAYAILLSAHHEPEVTAADVAYFSAEVALIVSEWFSDGQQWRYQTAKHKYYQDAKLPLGWTQADLDRGFNTSGLWAYSRHPNFFAEQTIWLVLYLWGCHGTNSLCNYTLAGSASLILLFQGSTWLTESITTSKYAEYAEYQKQVGRFIPTSLRRYQPPPYSANQIRARDSAKRQQDKESRKQE</sequence>
<dbReference type="InParanoid" id="A0A151GST1"/>
<feature type="compositionally biased region" description="Basic and acidic residues" evidence="1">
    <location>
        <begin position="341"/>
        <end position="358"/>
    </location>
</feature>
<name>A0A151GST1_DRECN</name>
<comment type="caution">
    <text evidence="3">The sequence shown here is derived from an EMBL/GenBank/DDBJ whole genome shotgun (WGS) entry which is preliminary data.</text>
</comment>
<dbReference type="GO" id="GO:0016020">
    <property type="term" value="C:membrane"/>
    <property type="evidence" value="ECO:0007669"/>
    <property type="project" value="TreeGrafter"/>
</dbReference>
<evidence type="ECO:0000313" key="3">
    <source>
        <dbReference type="EMBL" id="KYK60157.1"/>
    </source>
</evidence>
<proteinExistence type="predicted"/>
<protein>
    <submittedName>
        <fullName evidence="3">DUF1295 domain-containing protein</fullName>
    </submittedName>
</protein>
<keyword evidence="2" id="KW-0472">Membrane</keyword>
<keyword evidence="2" id="KW-1133">Transmembrane helix</keyword>
<dbReference type="InterPro" id="IPR010721">
    <property type="entry name" value="UstE-like"/>
</dbReference>
<dbReference type="PANTHER" id="PTHR32251:SF23">
    <property type="entry name" value="3-OXO-5-ALPHA-STEROID 4-DEHYDROGENASE (DUF1295)"/>
    <property type="match status" value="1"/>
</dbReference>
<organism evidence="3 4">
    <name type="scientific">Drechmeria coniospora</name>
    <name type="common">Nematophagous fungus</name>
    <name type="synonym">Meria coniospora</name>
    <dbReference type="NCBI Taxonomy" id="98403"/>
    <lineage>
        <taxon>Eukaryota</taxon>
        <taxon>Fungi</taxon>
        <taxon>Dikarya</taxon>
        <taxon>Ascomycota</taxon>
        <taxon>Pezizomycotina</taxon>
        <taxon>Sordariomycetes</taxon>
        <taxon>Hypocreomycetidae</taxon>
        <taxon>Hypocreales</taxon>
        <taxon>Ophiocordycipitaceae</taxon>
        <taxon>Drechmeria</taxon>
    </lineage>
</organism>
<dbReference type="AlphaFoldDB" id="A0A151GST1"/>
<evidence type="ECO:0000313" key="4">
    <source>
        <dbReference type="Proteomes" id="UP000076580"/>
    </source>
</evidence>